<gene>
    <name evidence="1" type="ORF">COPCOM_01409</name>
</gene>
<evidence type="ECO:0000313" key="1">
    <source>
        <dbReference type="EMBL" id="EEG90172.1"/>
    </source>
</evidence>
<dbReference type="AlphaFoldDB" id="C0B8D5"/>
<organism evidence="1 2">
    <name type="scientific">Coprococcus comes ATCC 27758</name>
    <dbReference type="NCBI Taxonomy" id="470146"/>
    <lineage>
        <taxon>Bacteria</taxon>
        <taxon>Bacillati</taxon>
        <taxon>Bacillota</taxon>
        <taxon>Clostridia</taxon>
        <taxon>Lachnospirales</taxon>
        <taxon>Lachnospiraceae</taxon>
        <taxon>Coprococcus</taxon>
    </lineage>
</organism>
<name>C0B8D5_9FIRM</name>
<evidence type="ECO:0000313" key="2">
    <source>
        <dbReference type="Proteomes" id="UP000003793"/>
    </source>
</evidence>
<reference evidence="1 2" key="2">
    <citation type="submission" date="2009-03" db="EMBL/GenBank/DDBJ databases">
        <title>Draft genome sequence of Coprococcus comes (ATCC 27758).</title>
        <authorList>
            <person name="Sudarsanam P."/>
            <person name="Ley R."/>
            <person name="Guruge J."/>
            <person name="Turnbaugh P.J."/>
            <person name="Mahowald M."/>
            <person name="Liep D."/>
            <person name="Gordon J."/>
        </authorList>
    </citation>
    <scope>NUCLEOTIDE SEQUENCE [LARGE SCALE GENOMIC DNA]</scope>
    <source>
        <strain evidence="1 2">ATCC 27758</strain>
    </source>
</reference>
<sequence>MDCFADLLICDPYVIEILQIFFDADYLLFPEFQRTAAYFSWWKLHNMAVLKLRHQFIHFLFSITGCLCEYHV</sequence>
<dbReference type="EMBL" id="ABVR01000039">
    <property type="protein sequence ID" value="EEG90172.1"/>
    <property type="molecule type" value="Genomic_DNA"/>
</dbReference>
<protein>
    <submittedName>
        <fullName evidence="1">Uncharacterized protein</fullName>
    </submittedName>
</protein>
<proteinExistence type="predicted"/>
<dbReference type="HOGENOM" id="CLU_2715472_0_0_9"/>
<comment type="caution">
    <text evidence="1">The sequence shown here is derived from an EMBL/GenBank/DDBJ whole genome shotgun (WGS) entry which is preliminary data.</text>
</comment>
<accession>C0B8D5</accession>
<dbReference type="Proteomes" id="UP000003793">
    <property type="component" value="Unassembled WGS sequence"/>
</dbReference>
<reference evidence="1 2" key="1">
    <citation type="submission" date="2009-02" db="EMBL/GenBank/DDBJ databases">
        <authorList>
            <person name="Fulton L."/>
            <person name="Clifton S."/>
            <person name="Fulton B."/>
            <person name="Xu J."/>
            <person name="Minx P."/>
            <person name="Pepin K.H."/>
            <person name="Johnson M."/>
            <person name="Bhonagiri V."/>
            <person name="Nash W.E."/>
            <person name="Mardis E.R."/>
            <person name="Wilson R.K."/>
        </authorList>
    </citation>
    <scope>NUCLEOTIDE SEQUENCE [LARGE SCALE GENOMIC DNA]</scope>
    <source>
        <strain evidence="1 2">ATCC 27758</strain>
    </source>
</reference>